<protein>
    <submittedName>
        <fullName evidence="1">Uncharacterized protein</fullName>
    </submittedName>
</protein>
<dbReference type="AlphaFoldDB" id="A0A0F9S239"/>
<evidence type="ECO:0000313" key="1">
    <source>
        <dbReference type="EMBL" id="KKN56287.1"/>
    </source>
</evidence>
<name>A0A0F9S239_9ZZZZ</name>
<accession>A0A0F9S239</accession>
<organism evidence="1">
    <name type="scientific">marine sediment metagenome</name>
    <dbReference type="NCBI Taxonomy" id="412755"/>
    <lineage>
        <taxon>unclassified sequences</taxon>
        <taxon>metagenomes</taxon>
        <taxon>ecological metagenomes</taxon>
    </lineage>
</organism>
<proteinExistence type="predicted"/>
<reference evidence="1" key="1">
    <citation type="journal article" date="2015" name="Nature">
        <title>Complex archaea that bridge the gap between prokaryotes and eukaryotes.</title>
        <authorList>
            <person name="Spang A."/>
            <person name="Saw J.H."/>
            <person name="Jorgensen S.L."/>
            <person name="Zaremba-Niedzwiedzka K."/>
            <person name="Martijn J."/>
            <person name="Lind A.E."/>
            <person name="van Eijk R."/>
            <person name="Schleper C."/>
            <person name="Guy L."/>
            <person name="Ettema T.J."/>
        </authorList>
    </citation>
    <scope>NUCLEOTIDE SEQUENCE</scope>
</reference>
<dbReference type="EMBL" id="LAZR01000850">
    <property type="protein sequence ID" value="KKN56287.1"/>
    <property type="molecule type" value="Genomic_DNA"/>
</dbReference>
<sequence>MKDNANENTIDPCLPGGLMPADQWTLPETSVRRSLKDAIRHALMQLQAGVSQAEESFENMDQLPELSTAQQRRLAPEPDYSHQALAIACALECARSEGSLSREVICLVAPPFSGLQQALAHFSEPFRSDNRENSVDALRVISPPDTLLLDDQAAREWWDNQDLSRPWVIPELADFWLRCLSGLALVKELFRRIANGDAGAGIVGSSSWCWQYWGHYIENAHMSPWTTAPMNSERLGVWFSHLAAGSSKSSITAKMTDNGLYVLPLVEPEEVPSGKDSNEHKESNKRKYSTFLRDLSATSRGNPGVALAIWQRSLRARPDEDARLDDADQKSQAQNLNADCWVVPLNRLSLPLMPQSKESVTGFVLHGLLLHNGLDAPSLESVTGVSAHELSMVLSRLKRAELVAFDQACQCWRVTAIGYPTARRHLQSWGFPVDQF</sequence>
<gene>
    <name evidence="1" type="ORF">LCGC14_0573710</name>
</gene>
<comment type="caution">
    <text evidence="1">The sequence shown here is derived from an EMBL/GenBank/DDBJ whole genome shotgun (WGS) entry which is preliminary data.</text>
</comment>